<keyword evidence="2" id="KW-0813">Transport</keyword>
<dbReference type="Gene3D" id="3.40.190.10">
    <property type="entry name" value="Periplasmic binding protein-like II"/>
    <property type="match status" value="2"/>
</dbReference>
<dbReference type="PANTHER" id="PTHR43649:SF29">
    <property type="entry name" value="OSMOPROTECTIVE COMPOUNDS-BINDING PROTEIN GGTB"/>
    <property type="match status" value="1"/>
</dbReference>
<proteinExistence type="inferred from homology"/>
<dbReference type="InterPro" id="IPR050490">
    <property type="entry name" value="Bact_solute-bd_prot1"/>
</dbReference>
<accession>A0A328VNH3</accession>
<dbReference type="EMBL" id="MCIF01000002">
    <property type="protein sequence ID" value="RAQ98411.1"/>
    <property type="molecule type" value="Genomic_DNA"/>
</dbReference>
<dbReference type="PANTHER" id="PTHR43649">
    <property type="entry name" value="ARABINOSE-BINDING PROTEIN-RELATED"/>
    <property type="match status" value="1"/>
</dbReference>
<evidence type="ECO:0000256" key="1">
    <source>
        <dbReference type="ARBA" id="ARBA00008520"/>
    </source>
</evidence>
<protein>
    <recommendedName>
        <fullName evidence="5">ABC transporter substrate-binding protein</fullName>
    </recommendedName>
</protein>
<dbReference type="PROSITE" id="PS51318">
    <property type="entry name" value="TAT"/>
    <property type="match status" value="1"/>
</dbReference>
<dbReference type="RefSeq" id="WP_112433681.1">
    <property type="nucleotide sequence ID" value="NZ_MCIF01000002.1"/>
</dbReference>
<dbReference type="Pfam" id="PF01547">
    <property type="entry name" value="SBP_bac_1"/>
    <property type="match status" value="1"/>
</dbReference>
<evidence type="ECO:0008006" key="5">
    <source>
        <dbReference type="Google" id="ProtNLM"/>
    </source>
</evidence>
<dbReference type="AlphaFoldDB" id="A0A328VNH3"/>
<organism evidence="3 4">
    <name type="scientific">Thermogemmatispora tikiterensis</name>
    <dbReference type="NCBI Taxonomy" id="1825093"/>
    <lineage>
        <taxon>Bacteria</taxon>
        <taxon>Bacillati</taxon>
        <taxon>Chloroflexota</taxon>
        <taxon>Ktedonobacteria</taxon>
        <taxon>Thermogemmatisporales</taxon>
        <taxon>Thermogemmatisporaceae</taxon>
        <taxon>Thermogemmatispora</taxon>
    </lineage>
</organism>
<evidence type="ECO:0000256" key="2">
    <source>
        <dbReference type="ARBA" id="ARBA00022448"/>
    </source>
</evidence>
<reference evidence="3 4" key="1">
    <citation type="submission" date="2016-08" db="EMBL/GenBank/DDBJ databases">
        <title>Analysis of Carbohydrate Active Enzymes in Thermogemmatispora T81 Reveals Carbohydrate Degradation Ability.</title>
        <authorList>
            <person name="Tomazini A."/>
            <person name="Lal S."/>
            <person name="Stott M."/>
            <person name="Henrissat B."/>
            <person name="Polikarpov I."/>
            <person name="Sparling R."/>
            <person name="Levin D.B."/>
        </authorList>
    </citation>
    <scope>NUCLEOTIDE SEQUENCE [LARGE SCALE GENOMIC DNA]</scope>
    <source>
        <strain evidence="3 4">T81</strain>
    </source>
</reference>
<sequence>MNIYDRRARKELDQLVEEYLTTSNINRRQFLQRATAAGLSLSAATALLAACGGTNTGTLNTSSGNVPKVSSIDVLTQLSGAELAAFNAINTAFTQKTGIKVNVEPTSDLRAVLSTRVRGNNPPDVAGMSSVPEFQQYAAQGKLLQLDRFFNMSQIEQQYARIWIDTASYNGHLYAVIPRVNTKSTVWYSPKQFKANGYTPPKTWDEMIALSNKIASSGKYPWSLGVEGGSSTGWPAADWVDQIYLSLNGPDLSQQWVNHKIPWTHPSVKQAFQLFGEIVNGKHYISGAPQSILATNFQDAAYLPFENPPKAYMYFLGDFTASFLKTQFPGIQPGVDFDFFPFPTINPQYANAVTGIVNILSAFRDNEGTRQYMEFLASPEGQSIWPKQGGAVSVNNQVPLSVYPDPVSRRTAELLLNAKYFSVGQDDLLPSTMEQEYWKGLLAYIQNPSQLDSILRSLEDAATRLYPS</sequence>
<dbReference type="InterPro" id="IPR006311">
    <property type="entry name" value="TAT_signal"/>
</dbReference>
<name>A0A328VNH3_9CHLR</name>
<dbReference type="InterPro" id="IPR006059">
    <property type="entry name" value="SBP"/>
</dbReference>
<gene>
    <name evidence="3" type="ORF">A4R35_22915</name>
</gene>
<keyword evidence="4" id="KW-1185">Reference proteome</keyword>
<evidence type="ECO:0000313" key="3">
    <source>
        <dbReference type="EMBL" id="RAQ98411.1"/>
    </source>
</evidence>
<comment type="caution">
    <text evidence="3">The sequence shown here is derived from an EMBL/GenBank/DDBJ whole genome shotgun (WGS) entry which is preliminary data.</text>
</comment>
<dbReference type="Proteomes" id="UP000248706">
    <property type="component" value="Unassembled WGS sequence"/>
</dbReference>
<dbReference type="SUPFAM" id="SSF53850">
    <property type="entry name" value="Periplasmic binding protein-like II"/>
    <property type="match status" value="1"/>
</dbReference>
<dbReference type="OrthoDB" id="94797at2"/>
<evidence type="ECO:0000313" key="4">
    <source>
        <dbReference type="Proteomes" id="UP000248706"/>
    </source>
</evidence>
<comment type="similarity">
    <text evidence="1">Belongs to the bacterial solute-binding protein 1 family.</text>
</comment>